<feature type="compositionally biased region" description="Basic and acidic residues" evidence="3">
    <location>
        <begin position="514"/>
        <end position="533"/>
    </location>
</feature>
<dbReference type="Pfam" id="PF24918">
    <property type="entry name" value="NET2A_C"/>
    <property type="match status" value="1"/>
</dbReference>
<feature type="region of interest" description="Disordered" evidence="3">
    <location>
        <begin position="514"/>
        <end position="572"/>
    </location>
</feature>
<dbReference type="Proteomes" id="UP000596660">
    <property type="component" value="Unplaced"/>
</dbReference>
<dbReference type="OMA" id="QSAKQAM"/>
<dbReference type="Pfam" id="PF25014">
    <property type="entry name" value="NET2A"/>
    <property type="match status" value="2"/>
</dbReference>
<dbReference type="InterPro" id="IPR056889">
    <property type="entry name" value="NET2A-D/KIP1-like_C"/>
</dbReference>
<feature type="compositionally biased region" description="Basic and acidic residues" evidence="3">
    <location>
        <begin position="1001"/>
        <end position="1010"/>
    </location>
</feature>
<feature type="compositionally biased region" description="Basic and acidic residues" evidence="3">
    <location>
        <begin position="791"/>
        <end position="806"/>
    </location>
</feature>
<evidence type="ECO:0000256" key="3">
    <source>
        <dbReference type="SAM" id="MobiDB-lite"/>
    </source>
</evidence>
<dbReference type="GO" id="GO:0003779">
    <property type="term" value="F:actin binding"/>
    <property type="evidence" value="ECO:0007669"/>
    <property type="project" value="InterPro"/>
</dbReference>
<keyword evidence="6" id="KW-1185">Reference proteome</keyword>
<feature type="region of interest" description="Disordered" evidence="3">
    <location>
        <begin position="53"/>
        <end position="73"/>
    </location>
</feature>
<feature type="coiled-coil region" evidence="2">
    <location>
        <begin position="1071"/>
        <end position="1140"/>
    </location>
</feature>
<sequence length="1281" mass="146385">MAFSRFQLWGMPLWGGKEETENVSSVRASNSMPDYGFGVREIDSVKFPLKGTRIASSSSSSTPRKIKKKWHSREERKIEREHDVVMVPNDGVCLSGSESDDSDWSIGWLEPHGPDFLSDDETDDSFAVLVPCYRRGPVEGPNTQFLNTIKNLTSEPFTDPGSSDLNEKSYNLNWVLRLRSQRDYKCNQGVAAGLGASPAHWRLYMVLDHIAIFPVALSLVQLIWFQTGGQLYNVHSTLFFIDELVKRAASNAYSWWYASHVRTKQSKWLEQSLQDMGDKVEAVLKLIEEDGDSFAKRAEMYYKKRPELINFVEESYRAYRSLAERYDHLSKELQNANNTLASAFPDQYQFPMDDDDDYNTSKMPRKFQDRSPNPNIPQAPQKFPTKNIKAIMALTSKLKNNPAPRNMPKSGAHAKRLPKSGLTITEAINEIDKLQKQILTLQTEKEFAKSSYENGYAKYWDIEEQISTTQEKISKLQDEFEVAQVIEDDEARTLMAEAAIKSCNDTLAQLQEKQERAEVEAKEEHQRIKDARNKLNSLKGEFQGNPTDASESRDPLKAEEDQTGIDDEAAGGLKESKDLEIIRDKIKEHFDVGETASLSVLEMAEKIDELVNKVINLESSMSSQTALIHRLRSETDELQTQIKGLEDDKANLIAGKTRLRSETDELQTQIKSLEDDKANLIAGKTTLSDKLGEMENKLRGLQDLNDIFDNQNNSLERHSTAVHSHLDINSKKSHDVNIETENKLRGLQDLSGSFDNQNNSLESLLNEKHSHLDVNQMKSHDVNPDEGEAEQSTKSRENVDLKKRVSDTSTSSLTQDEGQKFGETALLEPKVEYSHPLEINNIHPQESIPSTIEYDQPQEQSNKIEEEAVCSQVTQIQDPSIQPTFPSNTPQEVEPSHLVGMRKDEPYAPSAVQPLEERKEEYEPDWQQLFTNGLQGKEKVLLAEYTVTLRNYKETKKKLCEVEKKNEDSFSEMKSSLATKDEEIHSLRQTLSLLQKRLDEHKSVKEKDMETSQEPSPPLEEEDDDYDIKVISPSEEQEISPVEQKLRAEMDQILEENLDFWMRFSASFGQIQKFQNGVQDLQAELAKLEKKHEKKEGSSHGGDTHKTLLKSDVRPIYKHLREIQTELTVWLEQSENLKEELQRRFSQLCHIQEEIKLALSDGAEDDDMKFTSFQAAKFQGEVANMQQENNKVADELQTGMDYITSLQLEMERTIARLNDELGFSTSQNQFENERSGSRARVPLRSFIFGVKPQKKKQSIFSCMHPGMMNRRYHHLRSDKSP</sequence>
<protein>
    <recommendedName>
        <fullName evidence="4">NAB domain-containing protein</fullName>
    </recommendedName>
</protein>
<dbReference type="InterPro" id="IPR056888">
    <property type="entry name" value="NET2A-D/KIP1-like_dom"/>
</dbReference>
<feature type="coiled-coil region" evidence="2">
    <location>
        <begin position="628"/>
        <end position="704"/>
    </location>
</feature>
<dbReference type="EnsemblPlants" id="AUR62003665-RA">
    <property type="protein sequence ID" value="AUR62003665-RA:cds"/>
    <property type="gene ID" value="AUR62003665"/>
</dbReference>
<feature type="compositionally biased region" description="Basic and acidic residues" evidence="3">
    <location>
        <begin position="550"/>
        <end position="560"/>
    </location>
</feature>
<feature type="region of interest" description="Disordered" evidence="3">
    <location>
        <begin position="1001"/>
        <end position="1025"/>
    </location>
</feature>
<proteinExistence type="predicted"/>
<evidence type="ECO:0000256" key="2">
    <source>
        <dbReference type="SAM" id="Coils"/>
    </source>
</evidence>
<dbReference type="InterPro" id="IPR011684">
    <property type="entry name" value="NAB"/>
</dbReference>
<evidence type="ECO:0000259" key="4">
    <source>
        <dbReference type="PROSITE" id="PS51774"/>
    </source>
</evidence>
<keyword evidence="1 2" id="KW-0175">Coiled coil</keyword>
<dbReference type="Gene3D" id="6.10.250.3150">
    <property type="match status" value="1"/>
</dbReference>
<organism evidence="5 6">
    <name type="scientific">Chenopodium quinoa</name>
    <name type="common">Quinoa</name>
    <dbReference type="NCBI Taxonomy" id="63459"/>
    <lineage>
        <taxon>Eukaryota</taxon>
        <taxon>Viridiplantae</taxon>
        <taxon>Streptophyta</taxon>
        <taxon>Embryophyta</taxon>
        <taxon>Tracheophyta</taxon>
        <taxon>Spermatophyta</taxon>
        <taxon>Magnoliopsida</taxon>
        <taxon>eudicotyledons</taxon>
        <taxon>Gunneridae</taxon>
        <taxon>Pentapetalae</taxon>
        <taxon>Caryophyllales</taxon>
        <taxon>Chenopodiaceae</taxon>
        <taxon>Chenopodioideae</taxon>
        <taxon>Atripliceae</taxon>
        <taxon>Chenopodium</taxon>
    </lineage>
</organism>
<dbReference type="Gramene" id="AUR62003665-RA">
    <property type="protein sequence ID" value="AUR62003665-RA:cds"/>
    <property type="gene ID" value="AUR62003665"/>
</dbReference>
<evidence type="ECO:0000313" key="5">
    <source>
        <dbReference type="EnsemblPlants" id="AUR62003665-RA:cds"/>
    </source>
</evidence>
<feature type="domain" description="NAB" evidence="4">
    <location>
        <begin position="253"/>
        <end position="333"/>
    </location>
</feature>
<evidence type="ECO:0000313" key="6">
    <source>
        <dbReference type="Proteomes" id="UP000596660"/>
    </source>
</evidence>
<reference evidence="5" key="2">
    <citation type="submission" date="2021-03" db="UniProtKB">
        <authorList>
            <consortium name="EnsemblPlants"/>
        </authorList>
    </citation>
    <scope>IDENTIFICATION</scope>
</reference>
<accession>A0A803KXA7</accession>
<evidence type="ECO:0000256" key="1">
    <source>
        <dbReference type="ARBA" id="ARBA00023054"/>
    </source>
</evidence>
<dbReference type="SUPFAM" id="SSF90257">
    <property type="entry name" value="Myosin rod fragments"/>
    <property type="match status" value="1"/>
</dbReference>
<dbReference type="PANTHER" id="PTHR31631">
    <property type="entry name" value="PROTEIN NETWORKED 2D"/>
    <property type="match status" value="1"/>
</dbReference>
<feature type="compositionally biased region" description="Polar residues" evidence="3">
    <location>
        <begin position="807"/>
        <end position="816"/>
    </location>
</feature>
<name>A0A803KXA7_CHEQI</name>
<dbReference type="PROSITE" id="PS51774">
    <property type="entry name" value="NAB"/>
    <property type="match status" value="1"/>
</dbReference>
<reference evidence="5" key="1">
    <citation type="journal article" date="2017" name="Nature">
        <title>The genome of Chenopodium quinoa.</title>
        <authorList>
            <person name="Jarvis D.E."/>
            <person name="Ho Y.S."/>
            <person name="Lightfoot D.J."/>
            <person name="Schmoeckel S.M."/>
            <person name="Li B."/>
            <person name="Borm T.J.A."/>
            <person name="Ohyanagi H."/>
            <person name="Mineta K."/>
            <person name="Michell C.T."/>
            <person name="Saber N."/>
            <person name="Kharbatia N.M."/>
            <person name="Rupper R.R."/>
            <person name="Sharp A.R."/>
            <person name="Dally N."/>
            <person name="Boughton B.A."/>
            <person name="Woo Y.H."/>
            <person name="Gao G."/>
            <person name="Schijlen E.G.W.M."/>
            <person name="Guo X."/>
            <person name="Momin A.A."/>
            <person name="Negrao S."/>
            <person name="Al-Babili S."/>
            <person name="Gehring C."/>
            <person name="Roessner U."/>
            <person name="Jung C."/>
            <person name="Murphy K."/>
            <person name="Arold S.T."/>
            <person name="Gojobori T."/>
            <person name="van der Linden C.G."/>
            <person name="van Loo E.N."/>
            <person name="Jellen E.N."/>
            <person name="Maughan P.J."/>
            <person name="Tester M."/>
        </authorList>
    </citation>
    <scope>NUCLEOTIDE SEQUENCE [LARGE SCALE GENOMIC DNA]</scope>
    <source>
        <strain evidence="5">cv. PI 614886</strain>
    </source>
</reference>
<dbReference type="PANTHER" id="PTHR31631:SF0">
    <property type="entry name" value="PROTEIN NETWORKED 2D"/>
    <property type="match status" value="1"/>
</dbReference>
<feature type="region of interest" description="Disordered" evidence="3">
    <location>
        <begin position="777"/>
        <end position="819"/>
    </location>
</feature>
<dbReference type="Pfam" id="PF07765">
    <property type="entry name" value="KIP1"/>
    <property type="match status" value="1"/>
</dbReference>